<gene>
    <name evidence="1" type="ORF">Msi02_48060</name>
</gene>
<evidence type="ECO:0000313" key="2">
    <source>
        <dbReference type="Proteomes" id="UP000660454"/>
    </source>
</evidence>
<keyword evidence="2" id="KW-1185">Reference proteome</keyword>
<evidence type="ECO:0000313" key="1">
    <source>
        <dbReference type="EMBL" id="GIH63989.1"/>
    </source>
</evidence>
<organism evidence="1 2">
    <name type="scientific">Microbispora siamensis</name>
    <dbReference type="NCBI Taxonomy" id="564413"/>
    <lineage>
        <taxon>Bacteria</taxon>
        <taxon>Bacillati</taxon>
        <taxon>Actinomycetota</taxon>
        <taxon>Actinomycetes</taxon>
        <taxon>Streptosporangiales</taxon>
        <taxon>Streptosporangiaceae</taxon>
        <taxon>Microbispora</taxon>
    </lineage>
</organism>
<name>A0ABQ4GRK9_9ACTN</name>
<proteinExistence type="predicted"/>
<dbReference type="SUPFAM" id="SSF57938">
    <property type="entry name" value="DnaJ/Hsp40 cysteine-rich domain"/>
    <property type="match status" value="1"/>
</dbReference>
<accession>A0ABQ4GRK9</accession>
<sequence>MELFIALLVAALVIAAISRKRNPLKVCPTCKGTGVLRSGMWAGRYRPCPRCDRKGEISTR</sequence>
<dbReference type="EMBL" id="BOOF01000029">
    <property type="protein sequence ID" value="GIH63989.1"/>
    <property type="molecule type" value="Genomic_DNA"/>
</dbReference>
<protein>
    <submittedName>
        <fullName evidence="1">Uncharacterized protein</fullName>
    </submittedName>
</protein>
<reference evidence="1 2" key="1">
    <citation type="submission" date="2021-01" db="EMBL/GenBank/DDBJ databases">
        <title>Whole genome shotgun sequence of Microbispora siamensis NBRC 104113.</title>
        <authorList>
            <person name="Komaki H."/>
            <person name="Tamura T."/>
        </authorList>
    </citation>
    <scope>NUCLEOTIDE SEQUENCE [LARGE SCALE GENOMIC DNA]</scope>
    <source>
        <strain evidence="1 2">NBRC 104113</strain>
    </source>
</reference>
<comment type="caution">
    <text evidence="1">The sequence shown here is derived from an EMBL/GenBank/DDBJ whole genome shotgun (WGS) entry which is preliminary data.</text>
</comment>
<dbReference type="RefSeq" id="WP_204050333.1">
    <property type="nucleotide sequence ID" value="NZ_BOOF01000029.1"/>
</dbReference>
<dbReference type="Proteomes" id="UP000660454">
    <property type="component" value="Unassembled WGS sequence"/>
</dbReference>
<dbReference type="InterPro" id="IPR036410">
    <property type="entry name" value="HSP_DnaJ_Cys-rich_dom_sf"/>
</dbReference>
<dbReference type="Gene3D" id="6.20.20.10">
    <property type="match status" value="1"/>
</dbReference>